<organism evidence="2 3">
    <name type="scientific">Penicillium arizonense</name>
    <dbReference type="NCBI Taxonomy" id="1835702"/>
    <lineage>
        <taxon>Eukaryota</taxon>
        <taxon>Fungi</taxon>
        <taxon>Dikarya</taxon>
        <taxon>Ascomycota</taxon>
        <taxon>Pezizomycotina</taxon>
        <taxon>Eurotiomycetes</taxon>
        <taxon>Eurotiomycetidae</taxon>
        <taxon>Eurotiales</taxon>
        <taxon>Aspergillaceae</taxon>
        <taxon>Penicillium</taxon>
    </lineage>
</organism>
<dbReference type="GeneID" id="34572259"/>
<sequence length="254" mass="27930">MEVDALPDFQMLPYPAINPQDQLNNQITLKTTSSWTYCGPLLSLDAHTLPGSFNTWAEATINGSILPSFFSFLTYVHEFLTKNNQTHYWLTIRASKATHEFDVPRWHTDDLFFAPPSPLPPSPSPTTTTTPSKRTRFFQLSNIFKPQINPQNQTTTSTSIPTPKAAIETPAPPNWKLTTTLLGPGTLFIPIVSTPHARTAQKSAKQTARAKNPNHICLSIRCIGCAMAAESVRATLATQLARDGAIVQAARGQC</sequence>
<dbReference type="OrthoDB" id="10261951at2759"/>
<feature type="region of interest" description="Disordered" evidence="1">
    <location>
        <begin position="148"/>
        <end position="172"/>
    </location>
</feature>
<reference evidence="2 3" key="1">
    <citation type="journal article" date="2016" name="Sci. Rep.">
        <title>Penicillium arizonense, a new, genome sequenced fungal species, reveals a high chemical diversity in secreted metabolites.</title>
        <authorList>
            <person name="Grijseels S."/>
            <person name="Nielsen J.C."/>
            <person name="Randelovic M."/>
            <person name="Nielsen J."/>
            <person name="Nielsen K.F."/>
            <person name="Workman M."/>
            <person name="Frisvad J.C."/>
        </authorList>
    </citation>
    <scope>NUCLEOTIDE SEQUENCE [LARGE SCALE GENOMIC DNA]</scope>
    <source>
        <strain evidence="2 3">CBS 141311</strain>
    </source>
</reference>
<evidence type="ECO:0000256" key="1">
    <source>
        <dbReference type="SAM" id="MobiDB-lite"/>
    </source>
</evidence>
<name>A0A1F5LVY1_PENAI</name>
<protein>
    <submittedName>
        <fullName evidence="2">Uncharacterized protein</fullName>
    </submittedName>
</protein>
<keyword evidence="3" id="KW-1185">Reference proteome</keyword>
<comment type="caution">
    <text evidence="2">The sequence shown here is derived from an EMBL/GenBank/DDBJ whole genome shotgun (WGS) entry which is preliminary data.</text>
</comment>
<dbReference type="Proteomes" id="UP000177622">
    <property type="component" value="Unassembled WGS sequence"/>
</dbReference>
<evidence type="ECO:0000313" key="2">
    <source>
        <dbReference type="EMBL" id="OGE57091.1"/>
    </source>
</evidence>
<accession>A0A1F5LVY1</accession>
<feature type="compositionally biased region" description="Polar residues" evidence="1">
    <location>
        <begin position="148"/>
        <end position="161"/>
    </location>
</feature>
<gene>
    <name evidence="2" type="ORF">PENARI_c002G05552</name>
</gene>
<evidence type="ECO:0000313" key="3">
    <source>
        <dbReference type="Proteomes" id="UP000177622"/>
    </source>
</evidence>
<dbReference type="RefSeq" id="XP_022492518.1">
    <property type="nucleotide sequence ID" value="XM_022627525.1"/>
</dbReference>
<dbReference type="AlphaFoldDB" id="A0A1F5LVY1"/>
<proteinExistence type="predicted"/>
<dbReference type="EMBL" id="LXJU01000002">
    <property type="protein sequence ID" value="OGE57091.1"/>
    <property type="molecule type" value="Genomic_DNA"/>
</dbReference>